<dbReference type="EC" id="1.1.1.141" evidence="3"/>
<evidence type="ECO:0000256" key="22">
    <source>
        <dbReference type="RuleBase" id="RU000363"/>
    </source>
</evidence>
<evidence type="ECO:0000256" key="21">
    <source>
        <dbReference type="ARBA" id="ARBA00049188"/>
    </source>
</evidence>
<evidence type="ECO:0000256" key="14">
    <source>
        <dbReference type="ARBA" id="ARBA00048170"/>
    </source>
</evidence>
<dbReference type="Pfam" id="PF00106">
    <property type="entry name" value="adh_short"/>
    <property type="match status" value="1"/>
</dbReference>
<comment type="catalytic activity">
    <reaction evidence="12">
        <text>15-oxo-(5S,6R)-dihydroxy-(7E,9E,11Z)-eicosatrienoate + NADH + H(+) = (5S,6R,15S)-trihydroxy-(7E,9E,11Z)-eicosatrienoate + NAD(+)</text>
        <dbReference type="Rhea" id="RHEA:41596"/>
        <dbReference type="ChEBI" id="CHEBI:15378"/>
        <dbReference type="ChEBI" id="CHEBI:57540"/>
        <dbReference type="ChEBI" id="CHEBI:57945"/>
        <dbReference type="ChEBI" id="CHEBI:78325"/>
        <dbReference type="ChEBI" id="CHEBI:78329"/>
    </reaction>
    <physiologicalReaction direction="left-to-right" evidence="12">
        <dbReference type="Rhea" id="RHEA:41597"/>
    </physiologicalReaction>
</comment>
<dbReference type="PROSITE" id="PS00061">
    <property type="entry name" value="ADH_SHORT"/>
    <property type="match status" value="1"/>
</dbReference>
<comment type="similarity">
    <text evidence="1 22">Belongs to the short-chain dehydrogenases/reductases (SDR) family.</text>
</comment>
<comment type="catalytic activity">
    <reaction evidence="9">
        <text>prostaglandin E1 + NAD(+) = 15-oxoprostaglandin E1 + NADH + H(+)</text>
        <dbReference type="Rhea" id="RHEA:16477"/>
        <dbReference type="ChEBI" id="CHEBI:15378"/>
        <dbReference type="ChEBI" id="CHEBI:57397"/>
        <dbReference type="ChEBI" id="CHEBI:57401"/>
        <dbReference type="ChEBI" id="CHEBI:57540"/>
        <dbReference type="ChEBI" id="CHEBI:57945"/>
    </reaction>
    <physiologicalReaction direction="left-to-right" evidence="9">
        <dbReference type="Rhea" id="RHEA:16478"/>
    </physiologicalReaction>
</comment>
<dbReference type="GO" id="GO:0005737">
    <property type="term" value="C:cytoplasm"/>
    <property type="evidence" value="ECO:0000318"/>
    <property type="project" value="GO_Central"/>
</dbReference>
<dbReference type="GO" id="GO:0016616">
    <property type="term" value="F:oxidoreductase activity, acting on the CH-OH group of donors, NAD or NADP as acceptor"/>
    <property type="evidence" value="ECO:0000318"/>
    <property type="project" value="GO_Central"/>
</dbReference>
<accession>B3RVY4</accession>
<name>B3RVY4_TRIAD</name>
<dbReference type="AlphaFoldDB" id="B3RVY4"/>
<evidence type="ECO:0000256" key="3">
    <source>
        <dbReference type="ARBA" id="ARBA00038968"/>
    </source>
</evidence>
<dbReference type="OrthoDB" id="37659at2759"/>
<evidence type="ECO:0000256" key="2">
    <source>
        <dbReference type="ARBA" id="ARBA00023002"/>
    </source>
</evidence>
<sequence length="254" mass="27860">MKIEGKTAIVTGGAQGIGEQFCRALVDHGANVIIADLKKQRGEDLCRELNKQYRSNRAKFIQCDVTSKADLQNTIHFAIKTFGRLDILCNNAGVTEIGNWEKAIEINFTSVIRGTKLAIEVMSTRNGGHGGVIINTASMGAIFPIMGGPVYSGTKFGVLGFSRSLSNLNASDGIRVNVICPAFVRTEMFEASIPNYIDSYGNDFQKKMKKHIVSPVLVARGMIQLVEDDTKNDAVMRVTGVRGIDYYKFQESKL</sequence>
<evidence type="ECO:0000256" key="7">
    <source>
        <dbReference type="ARBA" id="ARBA00042026"/>
    </source>
</evidence>
<comment type="catalytic activity">
    <reaction evidence="11">
        <text>14-hydroxy-(4Z,7Z,10Z,12E,16Z,19Z)-docosahexaenoate + NAD(+) = 14-oxo-(4Z,7Z,10Z,12E,16Z,19Z)-docosahexaenoate + NADH + H(+)</text>
        <dbReference type="Rhea" id="RHEA:48952"/>
        <dbReference type="ChEBI" id="CHEBI:15378"/>
        <dbReference type="ChEBI" id="CHEBI:57540"/>
        <dbReference type="ChEBI" id="CHEBI:57945"/>
        <dbReference type="ChEBI" id="CHEBI:90866"/>
        <dbReference type="ChEBI" id="CHEBI:90867"/>
    </reaction>
    <physiologicalReaction direction="left-to-right" evidence="11">
        <dbReference type="Rhea" id="RHEA:48953"/>
    </physiologicalReaction>
</comment>
<dbReference type="GO" id="GO:0016404">
    <property type="term" value="F:15-hydroxyprostaglandin dehydrogenase (NAD+) activity"/>
    <property type="evidence" value="ECO:0007669"/>
    <property type="project" value="UniProtKB-EC"/>
</dbReference>
<dbReference type="RefSeq" id="XP_002111610.1">
    <property type="nucleotide sequence ID" value="XM_002111574.1"/>
</dbReference>
<organism evidence="23 24">
    <name type="scientific">Trichoplax adhaerens</name>
    <name type="common">Trichoplax reptans</name>
    <dbReference type="NCBI Taxonomy" id="10228"/>
    <lineage>
        <taxon>Eukaryota</taxon>
        <taxon>Metazoa</taxon>
        <taxon>Placozoa</taxon>
        <taxon>Uniplacotomia</taxon>
        <taxon>Trichoplacea</taxon>
        <taxon>Trichoplacidae</taxon>
        <taxon>Trichoplax</taxon>
    </lineage>
</organism>
<evidence type="ECO:0000313" key="24">
    <source>
        <dbReference type="Proteomes" id="UP000009022"/>
    </source>
</evidence>
<dbReference type="EMBL" id="DS985244">
    <property type="protein sequence ID" value="EDV25577.1"/>
    <property type="molecule type" value="Genomic_DNA"/>
</dbReference>
<keyword evidence="2" id="KW-0560">Oxidoreductase</keyword>
<evidence type="ECO:0000256" key="6">
    <source>
        <dbReference type="ARBA" id="ARBA00041812"/>
    </source>
</evidence>
<evidence type="ECO:0000256" key="4">
    <source>
        <dbReference type="ARBA" id="ARBA00039060"/>
    </source>
</evidence>
<dbReference type="OMA" id="YFSEMND"/>
<dbReference type="PRINTS" id="PR00081">
    <property type="entry name" value="GDHRDH"/>
</dbReference>
<evidence type="ECO:0000256" key="20">
    <source>
        <dbReference type="ARBA" id="ARBA00049151"/>
    </source>
</evidence>
<dbReference type="FunCoup" id="B3RVY4">
    <property type="interactions" value="371"/>
</dbReference>
<dbReference type="Proteomes" id="UP000009022">
    <property type="component" value="Unassembled WGS sequence"/>
</dbReference>
<evidence type="ECO:0000256" key="15">
    <source>
        <dbReference type="ARBA" id="ARBA00048393"/>
    </source>
</evidence>
<dbReference type="EC" id="1.1.1.232" evidence="4"/>
<evidence type="ECO:0000256" key="12">
    <source>
        <dbReference type="ARBA" id="ARBA00048140"/>
    </source>
</evidence>
<comment type="catalytic activity">
    <reaction evidence="10">
        <text>resolvin D1 + NAD(+) = 8-oxoresolvin D1 + NADH + H(+)</text>
        <dbReference type="Rhea" id="RHEA:50124"/>
        <dbReference type="ChEBI" id="CHEBI:15378"/>
        <dbReference type="ChEBI" id="CHEBI:57540"/>
        <dbReference type="ChEBI" id="CHEBI:57945"/>
        <dbReference type="ChEBI" id="CHEBI:132079"/>
        <dbReference type="ChEBI" id="CHEBI:132080"/>
    </reaction>
    <physiologicalReaction direction="left-to-right" evidence="10">
        <dbReference type="Rhea" id="RHEA:50125"/>
    </physiologicalReaction>
</comment>
<evidence type="ECO:0000313" key="23">
    <source>
        <dbReference type="EMBL" id="EDV25577.1"/>
    </source>
</evidence>
<evidence type="ECO:0000256" key="16">
    <source>
        <dbReference type="ARBA" id="ARBA00048535"/>
    </source>
</evidence>
<dbReference type="GO" id="GO:0047034">
    <property type="term" value="F:15-hydroxyicosatetraenoate dehydrogenase activity"/>
    <property type="evidence" value="ECO:0007669"/>
    <property type="project" value="UniProtKB-EC"/>
</dbReference>
<protein>
    <recommendedName>
        <fullName evidence="5">15-hydroxyprostaglandin dehydrogenase [NAD(+)]</fullName>
        <ecNumber evidence="3">1.1.1.141</ecNumber>
        <ecNumber evidence="4">1.1.1.232</ecNumber>
    </recommendedName>
    <alternativeName>
        <fullName evidence="7">Eicosanoid/docosanoid dehydrogenase [NAD(+)]</fullName>
    </alternativeName>
    <alternativeName>
        <fullName evidence="6">Prostaglandin dehydrogenase 1</fullName>
    </alternativeName>
</protein>
<evidence type="ECO:0000256" key="9">
    <source>
        <dbReference type="ARBA" id="ARBA00047325"/>
    </source>
</evidence>
<evidence type="ECO:0000256" key="17">
    <source>
        <dbReference type="ARBA" id="ARBA00048611"/>
    </source>
</evidence>
<dbReference type="FunFam" id="3.40.50.720:FF:000149">
    <property type="entry name" value="15-hydroxyprostaglandin dehydrogenase [NAD(+)]"/>
    <property type="match status" value="1"/>
</dbReference>
<dbReference type="HOGENOM" id="CLU_010194_2_16_1"/>
<dbReference type="PRINTS" id="PR00080">
    <property type="entry name" value="SDRFAMILY"/>
</dbReference>
<evidence type="ECO:0000256" key="11">
    <source>
        <dbReference type="ARBA" id="ARBA00048008"/>
    </source>
</evidence>
<dbReference type="PhylomeDB" id="B3RVY4"/>
<proteinExistence type="inferred from homology"/>
<reference evidence="23 24" key="1">
    <citation type="journal article" date="2008" name="Nature">
        <title>The Trichoplax genome and the nature of placozoans.</title>
        <authorList>
            <person name="Srivastava M."/>
            <person name="Begovic E."/>
            <person name="Chapman J."/>
            <person name="Putnam N.H."/>
            <person name="Hellsten U."/>
            <person name="Kawashima T."/>
            <person name="Kuo A."/>
            <person name="Mitros T."/>
            <person name="Salamov A."/>
            <person name="Carpenter M.L."/>
            <person name="Signorovitch A.Y."/>
            <person name="Moreno M.A."/>
            <person name="Kamm K."/>
            <person name="Grimwood J."/>
            <person name="Schmutz J."/>
            <person name="Shapiro H."/>
            <person name="Grigoriev I.V."/>
            <person name="Buss L.W."/>
            <person name="Schierwater B."/>
            <person name="Dellaporta S.L."/>
            <person name="Rokhsar D.S."/>
        </authorList>
    </citation>
    <scope>NUCLEOTIDE SEQUENCE [LARGE SCALE GENOMIC DNA]</scope>
    <source>
        <strain evidence="23 24">Grell-BS-1999</strain>
    </source>
</reference>
<keyword evidence="24" id="KW-1185">Reference proteome</keyword>
<evidence type="ECO:0000256" key="18">
    <source>
        <dbReference type="ARBA" id="ARBA00048739"/>
    </source>
</evidence>
<dbReference type="GeneID" id="6753326"/>
<evidence type="ECO:0000256" key="1">
    <source>
        <dbReference type="ARBA" id="ARBA00006484"/>
    </source>
</evidence>
<evidence type="ECO:0000256" key="10">
    <source>
        <dbReference type="ARBA" id="ARBA00047672"/>
    </source>
</evidence>
<comment type="catalytic activity">
    <reaction evidence="18">
        <text>prostaglandin E2 + NAD(+) = 15-oxoprostaglandin E2 + NADH + H(+)</text>
        <dbReference type="Rhea" id="RHEA:11876"/>
        <dbReference type="ChEBI" id="CHEBI:15378"/>
        <dbReference type="ChEBI" id="CHEBI:57400"/>
        <dbReference type="ChEBI" id="CHEBI:57540"/>
        <dbReference type="ChEBI" id="CHEBI:57945"/>
        <dbReference type="ChEBI" id="CHEBI:606564"/>
        <dbReference type="EC" id="1.1.1.141"/>
    </reaction>
    <physiologicalReaction direction="left-to-right" evidence="18">
        <dbReference type="Rhea" id="RHEA:11877"/>
    </physiologicalReaction>
</comment>
<dbReference type="PANTHER" id="PTHR44229:SF4">
    <property type="entry name" value="15-HYDROXYPROSTAGLANDIN DEHYDROGENASE [NAD(+)]"/>
    <property type="match status" value="1"/>
</dbReference>
<evidence type="ECO:0000256" key="13">
    <source>
        <dbReference type="ARBA" id="ARBA00048144"/>
    </source>
</evidence>
<dbReference type="CTD" id="6753326"/>
<dbReference type="eggNOG" id="KOG4169">
    <property type="taxonomic scope" value="Eukaryota"/>
</dbReference>
<evidence type="ECO:0000256" key="5">
    <source>
        <dbReference type="ARBA" id="ARBA00040276"/>
    </source>
</evidence>
<dbReference type="SUPFAM" id="SSF51735">
    <property type="entry name" value="NAD(P)-binding Rossmann-fold domains"/>
    <property type="match status" value="1"/>
</dbReference>
<dbReference type="CDD" id="cd05323">
    <property type="entry name" value="ADH_SDR_c_like"/>
    <property type="match status" value="1"/>
</dbReference>
<comment type="catalytic activity">
    <reaction evidence="20">
        <text>(15S)-hydroxy-(5Z,8Z,11Z,13E)-eicosatetraenoate + NAD(+) = 15-oxo-(5Z,8Z,11Z,13E)-eicosatetraenoate + NADH + H(+)</text>
        <dbReference type="Rhea" id="RHEA:23260"/>
        <dbReference type="ChEBI" id="CHEBI:15378"/>
        <dbReference type="ChEBI" id="CHEBI:57409"/>
        <dbReference type="ChEBI" id="CHEBI:57410"/>
        <dbReference type="ChEBI" id="CHEBI:57540"/>
        <dbReference type="ChEBI" id="CHEBI:57945"/>
        <dbReference type="EC" id="1.1.1.232"/>
    </reaction>
    <physiologicalReaction direction="left-to-right" evidence="20">
        <dbReference type="Rhea" id="RHEA:23261"/>
    </physiologicalReaction>
</comment>
<dbReference type="STRING" id="10228.B3RVY4"/>
<comment type="catalytic activity">
    <reaction evidence="16">
        <text>lipoxin A4 + NAD(+) = 15-oxo-(5S,6R)-dihydroxy-(7E,9E,11Z,13E)-eicosatetraenoate + NADH + H(+)</text>
        <dbReference type="Rhea" id="RHEA:41572"/>
        <dbReference type="ChEBI" id="CHEBI:15378"/>
        <dbReference type="ChEBI" id="CHEBI:57540"/>
        <dbReference type="ChEBI" id="CHEBI:57945"/>
        <dbReference type="ChEBI" id="CHEBI:67026"/>
        <dbReference type="ChEBI" id="CHEBI:78311"/>
    </reaction>
    <physiologicalReaction direction="left-to-right" evidence="16">
        <dbReference type="Rhea" id="RHEA:41573"/>
    </physiologicalReaction>
</comment>
<dbReference type="InParanoid" id="B3RVY4"/>
<comment type="catalytic activity">
    <reaction evidence="21">
        <text>resolvin E1 + NAD(+) = 18-oxo-resolvin E1 + NADH + H(+)</text>
        <dbReference type="Rhea" id="RHEA:49244"/>
        <dbReference type="ChEBI" id="CHEBI:15378"/>
        <dbReference type="ChEBI" id="CHEBI:57540"/>
        <dbReference type="ChEBI" id="CHEBI:57945"/>
        <dbReference type="ChEBI" id="CHEBI:91000"/>
        <dbReference type="ChEBI" id="CHEBI:91001"/>
    </reaction>
    <physiologicalReaction direction="left-to-right" evidence="21">
        <dbReference type="Rhea" id="RHEA:49245"/>
    </physiologicalReaction>
</comment>
<comment type="function">
    <text evidence="8">Catalyzes the NAD-dependent dehydrogenation (oxidation) of a broad array of hydroxylated polyunsaturated fatty acids (mainly eicosanoids and docosanoids, including prostaglandins, lipoxins and resolvins), yielding their corresponding keto (oxo) metabolites. Decreases the levels of the pro-proliferative prostaglandins such as prostaglandin E2 (whose activity is increased in cancer because of an increase in the expression of cyclooxygenase 2) and generates oxo-fatty acid products that can profoundly influence cell function by abrogating pro-inflammatory cytokine expression. Converts resolvins E1, D1 and D2 to their oxo products, which represents a mode of resolvin inactivation. Resolvin E1 plays important roles during the resolution phase of acute inflammation, while resolvins D1 and D2 have a unique role in obesity-induced adipose inflammation.</text>
</comment>
<comment type="catalytic activity">
    <reaction evidence="13">
        <text>(11R)-hydroxy-(5Z,8Z,12E,14Z)-eicosatetraenoate + NAD(+) = 11-oxo-(5Z,8Z,12E,14Z)-eicosatetraenoate + NADH + H(+)</text>
        <dbReference type="Rhea" id="RHEA:48640"/>
        <dbReference type="ChEBI" id="CHEBI:15378"/>
        <dbReference type="ChEBI" id="CHEBI:57540"/>
        <dbReference type="ChEBI" id="CHEBI:57945"/>
        <dbReference type="ChEBI" id="CHEBI:78836"/>
        <dbReference type="ChEBI" id="CHEBI:90697"/>
    </reaction>
    <physiologicalReaction direction="left-to-right" evidence="13">
        <dbReference type="Rhea" id="RHEA:48641"/>
    </physiologicalReaction>
</comment>
<comment type="catalytic activity">
    <reaction evidence="17">
        <text>prostaglandin A1 + NAD(+) = 15-oxo-prostaglandin A1 + NADH + H(+)</text>
        <dbReference type="Rhea" id="RHEA:41263"/>
        <dbReference type="ChEBI" id="CHEBI:15378"/>
        <dbReference type="ChEBI" id="CHEBI:57398"/>
        <dbReference type="ChEBI" id="CHEBI:57540"/>
        <dbReference type="ChEBI" id="CHEBI:57945"/>
        <dbReference type="ChEBI" id="CHEBI:85072"/>
    </reaction>
    <physiologicalReaction direction="left-to-right" evidence="17">
        <dbReference type="Rhea" id="RHEA:41264"/>
    </physiologicalReaction>
</comment>
<comment type="catalytic activity">
    <reaction evidence="14">
        <text>resolvin D1 + NAD(+) = 17-oxoresolvin D1 + NADH + H(+)</text>
        <dbReference type="Rhea" id="RHEA:50128"/>
        <dbReference type="ChEBI" id="CHEBI:15378"/>
        <dbReference type="ChEBI" id="CHEBI:57540"/>
        <dbReference type="ChEBI" id="CHEBI:57945"/>
        <dbReference type="ChEBI" id="CHEBI:132079"/>
        <dbReference type="ChEBI" id="CHEBI:132081"/>
    </reaction>
    <physiologicalReaction direction="left-to-right" evidence="14">
        <dbReference type="Rhea" id="RHEA:50129"/>
    </physiologicalReaction>
</comment>
<comment type="catalytic activity">
    <reaction evidence="15">
        <text>resolvin D2 + NAD(+) = 7-oxoresolvin D2 + NADH + H(+)</text>
        <dbReference type="Rhea" id="RHEA:53584"/>
        <dbReference type="ChEBI" id="CHEBI:15378"/>
        <dbReference type="ChEBI" id="CHEBI:57540"/>
        <dbReference type="ChEBI" id="CHEBI:57945"/>
        <dbReference type="ChEBI" id="CHEBI:133367"/>
        <dbReference type="ChEBI" id="CHEBI:137497"/>
    </reaction>
    <physiologicalReaction direction="left-to-right" evidence="15">
        <dbReference type="Rhea" id="RHEA:53585"/>
    </physiologicalReaction>
</comment>
<gene>
    <name evidence="23" type="ORF">TRIADDRAFT_23425</name>
</gene>
<dbReference type="Gene3D" id="3.40.50.720">
    <property type="entry name" value="NAD(P)-binding Rossmann-like Domain"/>
    <property type="match status" value="1"/>
</dbReference>
<dbReference type="InterPro" id="IPR002347">
    <property type="entry name" value="SDR_fam"/>
</dbReference>
<evidence type="ECO:0000256" key="8">
    <source>
        <dbReference type="ARBA" id="ARBA00045705"/>
    </source>
</evidence>
<dbReference type="PANTHER" id="PTHR44229">
    <property type="entry name" value="15-HYDROXYPROSTAGLANDIN DEHYDROGENASE [NAD(+)]"/>
    <property type="match status" value="1"/>
</dbReference>
<dbReference type="InterPro" id="IPR020904">
    <property type="entry name" value="Sc_DH/Rdtase_CS"/>
</dbReference>
<dbReference type="InterPro" id="IPR036291">
    <property type="entry name" value="NAD(P)-bd_dom_sf"/>
</dbReference>
<comment type="catalytic activity">
    <reaction evidence="19">
        <text>resolvin D2 + NAD(+) = 16-oxoresolvin D2 + NADH + H(+)</text>
        <dbReference type="Rhea" id="RHEA:53588"/>
        <dbReference type="ChEBI" id="CHEBI:15378"/>
        <dbReference type="ChEBI" id="CHEBI:57540"/>
        <dbReference type="ChEBI" id="CHEBI:57945"/>
        <dbReference type="ChEBI" id="CHEBI:133367"/>
        <dbReference type="ChEBI" id="CHEBI:137498"/>
    </reaction>
    <physiologicalReaction direction="left-to-right" evidence="19">
        <dbReference type="Rhea" id="RHEA:53589"/>
    </physiologicalReaction>
</comment>
<dbReference type="KEGG" id="tad:TRIADDRAFT_23425"/>
<evidence type="ECO:0000256" key="19">
    <source>
        <dbReference type="ARBA" id="ARBA00048921"/>
    </source>
</evidence>